<gene>
    <name evidence="1" type="ORF">ACFPN9_15840</name>
</gene>
<evidence type="ECO:0000313" key="2">
    <source>
        <dbReference type="Proteomes" id="UP001596060"/>
    </source>
</evidence>
<sequence>MNEQQHLQELVDMANANQGLILRSENQTSALAEIICASDIVWGIWQDESCPHGVDSMIIKGRGRLMLIQQAPRAVTVKMTAVLCRELAEAEAMRQIFGDGRAVPG</sequence>
<dbReference type="EMBL" id="JBHSLU010000048">
    <property type="protein sequence ID" value="MFC5506729.1"/>
    <property type="molecule type" value="Genomic_DNA"/>
</dbReference>
<dbReference type="Proteomes" id="UP001596060">
    <property type="component" value="Unassembled WGS sequence"/>
</dbReference>
<evidence type="ECO:0000313" key="1">
    <source>
        <dbReference type="EMBL" id="MFC5506729.1"/>
    </source>
</evidence>
<comment type="caution">
    <text evidence="1">The sequence shown here is derived from an EMBL/GenBank/DDBJ whole genome shotgun (WGS) entry which is preliminary data.</text>
</comment>
<proteinExistence type="predicted"/>
<dbReference type="RefSeq" id="WP_066721957.1">
    <property type="nucleotide sequence ID" value="NZ_JBHSLU010000048.1"/>
</dbReference>
<reference evidence="2" key="1">
    <citation type="journal article" date="2019" name="Int. J. Syst. Evol. Microbiol.">
        <title>The Global Catalogue of Microorganisms (GCM) 10K type strain sequencing project: providing services to taxonomists for standard genome sequencing and annotation.</title>
        <authorList>
            <consortium name="The Broad Institute Genomics Platform"/>
            <consortium name="The Broad Institute Genome Sequencing Center for Infectious Disease"/>
            <person name="Wu L."/>
            <person name="Ma J."/>
        </authorList>
    </citation>
    <scope>NUCLEOTIDE SEQUENCE [LARGE SCALE GENOMIC DNA]</scope>
    <source>
        <strain evidence="2">CCUG 43117</strain>
    </source>
</reference>
<organism evidence="1 2">
    <name type="scientific">Bosea massiliensis</name>
    <dbReference type="NCBI Taxonomy" id="151419"/>
    <lineage>
        <taxon>Bacteria</taxon>
        <taxon>Pseudomonadati</taxon>
        <taxon>Pseudomonadota</taxon>
        <taxon>Alphaproteobacteria</taxon>
        <taxon>Hyphomicrobiales</taxon>
        <taxon>Boseaceae</taxon>
        <taxon>Bosea</taxon>
    </lineage>
</organism>
<protein>
    <submittedName>
        <fullName evidence="1">Uncharacterized protein</fullName>
    </submittedName>
</protein>
<accession>A0ABW0P229</accession>
<keyword evidence="2" id="KW-1185">Reference proteome</keyword>
<name>A0ABW0P229_9HYPH</name>